<dbReference type="AlphaFoldDB" id="A0AAD7X7F4"/>
<gene>
    <name evidence="1" type="ORF">ONZ51_g9709</name>
</gene>
<evidence type="ECO:0000313" key="2">
    <source>
        <dbReference type="Proteomes" id="UP001215151"/>
    </source>
</evidence>
<sequence length="206" mass="23107">MVAVQNPKWYTNVIRLLRPNPHTIYRADVGAGRAEAKALVRGPPRQASRKKQLVLINRSASPSGRLNKAANQCGKIRQDARGLASATSRKFYAMLFKLNDVRAWTELGNTVATRIVATQWKERRFGGRSWLVMVWGREEECLTRRAGNFYQKRVIGEPMMDDGEARVAGEGEAGQSEPSLCKRRAERLAPMLDPRLGLVLRISGSF</sequence>
<reference evidence="1" key="1">
    <citation type="submission" date="2022-11" db="EMBL/GenBank/DDBJ databases">
        <title>Genome Sequence of Cubamyces cubensis.</title>
        <authorList>
            <person name="Buettner E."/>
        </authorList>
    </citation>
    <scope>NUCLEOTIDE SEQUENCE</scope>
    <source>
        <strain evidence="1">MPL-01</strain>
    </source>
</reference>
<dbReference type="Proteomes" id="UP001215151">
    <property type="component" value="Unassembled WGS sequence"/>
</dbReference>
<name>A0AAD7X7F4_9APHY</name>
<protein>
    <submittedName>
        <fullName evidence="1">Uncharacterized protein</fullName>
    </submittedName>
</protein>
<organism evidence="1 2">
    <name type="scientific">Trametes cubensis</name>
    <dbReference type="NCBI Taxonomy" id="1111947"/>
    <lineage>
        <taxon>Eukaryota</taxon>
        <taxon>Fungi</taxon>
        <taxon>Dikarya</taxon>
        <taxon>Basidiomycota</taxon>
        <taxon>Agaricomycotina</taxon>
        <taxon>Agaricomycetes</taxon>
        <taxon>Polyporales</taxon>
        <taxon>Polyporaceae</taxon>
        <taxon>Trametes</taxon>
    </lineage>
</organism>
<comment type="caution">
    <text evidence="1">The sequence shown here is derived from an EMBL/GenBank/DDBJ whole genome shotgun (WGS) entry which is preliminary data.</text>
</comment>
<evidence type="ECO:0000313" key="1">
    <source>
        <dbReference type="EMBL" id="KAJ8468332.1"/>
    </source>
</evidence>
<dbReference type="EMBL" id="JAPEVG010000343">
    <property type="protein sequence ID" value="KAJ8468332.1"/>
    <property type="molecule type" value="Genomic_DNA"/>
</dbReference>
<keyword evidence="2" id="KW-1185">Reference proteome</keyword>
<proteinExistence type="predicted"/>
<accession>A0AAD7X7F4</accession>